<evidence type="ECO:0000256" key="3">
    <source>
        <dbReference type="ARBA" id="ARBA00022989"/>
    </source>
</evidence>
<feature type="non-terminal residue" evidence="7">
    <location>
        <position position="1"/>
    </location>
</feature>
<comment type="caution">
    <text evidence="7">The sequence shown here is derived from an EMBL/GenBank/DDBJ whole genome shotgun (WGS) entry which is preliminary data.</text>
</comment>
<dbReference type="PANTHER" id="PTHR23531:SF1">
    <property type="entry name" value="QUINOLENE RESISTANCE PROTEIN NORA"/>
    <property type="match status" value="1"/>
</dbReference>
<feature type="domain" description="Major facilitator superfamily (MFS) profile" evidence="6">
    <location>
        <begin position="1"/>
        <end position="151"/>
    </location>
</feature>
<dbReference type="PANTHER" id="PTHR23531">
    <property type="entry name" value="QUINOLENE RESISTANCE PROTEIN NORA"/>
    <property type="match status" value="1"/>
</dbReference>
<protein>
    <submittedName>
        <fullName evidence="7">MFS transporter</fullName>
    </submittedName>
</protein>
<dbReference type="Pfam" id="PF07690">
    <property type="entry name" value="MFS_1"/>
    <property type="match status" value="1"/>
</dbReference>
<dbReference type="AlphaFoldDB" id="A0A7V0NEE2"/>
<keyword evidence="2 5" id="KW-0812">Transmembrane</keyword>
<dbReference type="InterPro" id="IPR001958">
    <property type="entry name" value="Tet-R_TetA/multi-R_MdtG-like"/>
</dbReference>
<dbReference type="PRINTS" id="PR01035">
    <property type="entry name" value="TCRTETA"/>
</dbReference>
<dbReference type="Gene3D" id="1.20.1250.20">
    <property type="entry name" value="MFS general substrate transporter like domains"/>
    <property type="match status" value="1"/>
</dbReference>
<keyword evidence="3 5" id="KW-1133">Transmembrane helix</keyword>
<keyword evidence="4 5" id="KW-0472">Membrane</keyword>
<gene>
    <name evidence="7" type="ORF">ENF30_01705</name>
</gene>
<evidence type="ECO:0000256" key="4">
    <source>
        <dbReference type="ARBA" id="ARBA00023136"/>
    </source>
</evidence>
<feature type="transmembrane region" description="Helical" evidence="5">
    <location>
        <begin position="97"/>
        <end position="118"/>
    </location>
</feature>
<organism evidence="7">
    <name type="scientific">Desulfofervidus auxilii</name>
    <dbReference type="NCBI Taxonomy" id="1621989"/>
    <lineage>
        <taxon>Bacteria</taxon>
        <taxon>Pseudomonadati</taxon>
        <taxon>Thermodesulfobacteriota</taxon>
        <taxon>Candidatus Desulfofervidia</taxon>
        <taxon>Candidatus Desulfofervidales</taxon>
        <taxon>Candidatus Desulfofervidaceae</taxon>
        <taxon>Candidatus Desulfofervidus</taxon>
    </lineage>
</organism>
<reference evidence="7" key="1">
    <citation type="journal article" date="2020" name="mSystems">
        <title>Genome- and Community-Level Interaction Insights into Carbon Utilization and Element Cycling Functions of Hydrothermarchaeota in Hydrothermal Sediment.</title>
        <authorList>
            <person name="Zhou Z."/>
            <person name="Liu Y."/>
            <person name="Xu W."/>
            <person name="Pan J."/>
            <person name="Luo Z.H."/>
            <person name="Li M."/>
        </authorList>
    </citation>
    <scope>NUCLEOTIDE SEQUENCE [LARGE SCALE GENOMIC DNA]</scope>
    <source>
        <strain evidence="7">HyVt-113</strain>
    </source>
</reference>
<comment type="subcellular location">
    <subcellularLocation>
        <location evidence="1">Membrane</location>
        <topology evidence="1">Multi-pass membrane protein</topology>
    </subcellularLocation>
</comment>
<feature type="transmembrane region" description="Helical" evidence="5">
    <location>
        <begin position="62"/>
        <end position="85"/>
    </location>
</feature>
<evidence type="ECO:0000256" key="5">
    <source>
        <dbReference type="SAM" id="Phobius"/>
    </source>
</evidence>
<feature type="transmembrane region" description="Helical" evidence="5">
    <location>
        <begin position="38"/>
        <end position="56"/>
    </location>
</feature>
<dbReference type="GO" id="GO:0016020">
    <property type="term" value="C:membrane"/>
    <property type="evidence" value="ECO:0007669"/>
    <property type="project" value="UniProtKB-SubCell"/>
</dbReference>
<name>A0A7V0NEE2_DESA2</name>
<dbReference type="Proteomes" id="UP000885706">
    <property type="component" value="Unassembled WGS sequence"/>
</dbReference>
<evidence type="ECO:0000313" key="7">
    <source>
        <dbReference type="EMBL" id="HDD35495.1"/>
    </source>
</evidence>
<dbReference type="InterPro" id="IPR011701">
    <property type="entry name" value="MFS"/>
</dbReference>
<dbReference type="SUPFAM" id="SSF103473">
    <property type="entry name" value="MFS general substrate transporter"/>
    <property type="match status" value="1"/>
</dbReference>
<feature type="transmembrane region" description="Helical" evidence="5">
    <location>
        <begin position="6"/>
        <end position="26"/>
    </location>
</feature>
<dbReference type="InterPro" id="IPR036259">
    <property type="entry name" value="MFS_trans_sf"/>
</dbReference>
<accession>A0A7V0NEE2</accession>
<evidence type="ECO:0000256" key="1">
    <source>
        <dbReference type="ARBA" id="ARBA00004141"/>
    </source>
</evidence>
<dbReference type="GO" id="GO:0022857">
    <property type="term" value="F:transmembrane transporter activity"/>
    <property type="evidence" value="ECO:0007669"/>
    <property type="project" value="InterPro"/>
</dbReference>
<evidence type="ECO:0000259" key="6">
    <source>
        <dbReference type="PROSITE" id="PS50850"/>
    </source>
</evidence>
<dbReference type="PROSITE" id="PS50850">
    <property type="entry name" value="MFS"/>
    <property type="match status" value="1"/>
</dbReference>
<dbReference type="EMBL" id="DQWQ01000075">
    <property type="protein sequence ID" value="HDD35495.1"/>
    <property type="molecule type" value="Genomic_DNA"/>
</dbReference>
<dbReference type="InterPro" id="IPR020846">
    <property type="entry name" value="MFS_dom"/>
</dbReference>
<feature type="transmembrane region" description="Helical" evidence="5">
    <location>
        <begin position="124"/>
        <end position="145"/>
    </location>
</feature>
<proteinExistence type="predicted"/>
<sequence>VGASRSQIGFIYTSGALAGAVTAPFWGRLADRWGKRKILLSSMIAFLLVFLGYAFSSRYTHLFFIQVVEGMAWTAMSASATALIADVAPKKQRGEAMGIYNTAWSIGWVIGPSLGGMLSEHIDFHLTFIFCAFLMLCGIVLGFLLPKETTS</sequence>
<evidence type="ECO:0000256" key="2">
    <source>
        <dbReference type="ARBA" id="ARBA00022692"/>
    </source>
</evidence>
<dbReference type="InterPro" id="IPR052714">
    <property type="entry name" value="MFS_Exporter"/>
</dbReference>